<gene>
    <name evidence="2" type="ORF">NCTC13465_02617</name>
</gene>
<evidence type="ECO:0000313" key="3">
    <source>
        <dbReference type="Proteomes" id="UP000251721"/>
    </source>
</evidence>
<dbReference type="EMBL" id="UAWQ01000016">
    <property type="protein sequence ID" value="SQC44119.1"/>
    <property type="molecule type" value="Genomic_DNA"/>
</dbReference>
<proteinExistence type="predicted"/>
<organism evidence="2 3">
    <name type="scientific">Klebsiella pneumoniae</name>
    <dbReference type="NCBI Taxonomy" id="573"/>
    <lineage>
        <taxon>Bacteria</taxon>
        <taxon>Pseudomonadati</taxon>
        <taxon>Pseudomonadota</taxon>
        <taxon>Gammaproteobacteria</taxon>
        <taxon>Enterobacterales</taxon>
        <taxon>Enterobacteriaceae</taxon>
        <taxon>Klebsiella/Raoultella group</taxon>
        <taxon>Klebsiella</taxon>
        <taxon>Klebsiella pneumoniae complex</taxon>
    </lineage>
</organism>
<accession>A0A2X3H623</accession>
<evidence type="ECO:0000313" key="2">
    <source>
        <dbReference type="EMBL" id="SQC44119.1"/>
    </source>
</evidence>
<feature type="chain" id="PRO_5015941794" evidence="1">
    <location>
        <begin position="23"/>
        <end position="41"/>
    </location>
</feature>
<reference evidence="2 3" key="1">
    <citation type="submission" date="2018-06" db="EMBL/GenBank/DDBJ databases">
        <authorList>
            <consortium name="Pathogen Informatics"/>
            <person name="Doyle S."/>
        </authorList>
    </citation>
    <scope>NUCLEOTIDE SEQUENCE [LARGE SCALE GENOMIC DNA]</scope>
    <source>
        <strain evidence="2 3">NCTC13465</strain>
    </source>
</reference>
<protein>
    <submittedName>
        <fullName evidence="2">Membrane protein</fullName>
    </submittedName>
</protein>
<feature type="signal peptide" evidence="1">
    <location>
        <begin position="1"/>
        <end position="22"/>
    </location>
</feature>
<dbReference type="AlphaFoldDB" id="A0A2X3H623"/>
<name>A0A2X3H623_KLEPN</name>
<sequence>MNRVKQCTSAAFFMVLSWSAAAHPHSFISLQSEPVVKGTVC</sequence>
<dbReference type="Proteomes" id="UP000251721">
    <property type="component" value="Unassembled WGS sequence"/>
</dbReference>
<keyword evidence="1" id="KW-0732">Signal</keyword>
<evidence type="ECO:0000256" key="1">
    <source>
        <dbReference type="SAM" id="SignalP"/>
    </source>
</evidence>